<evidence type="ECO:0000313" key="1">
    <source>
        <dbReference type="EMBL" id="WAJ27421.1"/>
    </source>
</evidence>
<accession>A0ACD4NLC2</accession>
<keyword evidence="2" id="KW-1185">Reference proteome</keyword>
<dbReference type="EMBL" id="CP113520">
    <property type="protein sequence ID" value="WAJ27421.1"/>
    <property type="molecule type" value="Genomic_DNA"/>
</dbReference>
<organism evidence="1 2">
    <name type="scientific">Antarcticirhabdus aurantiaca</name>
    <dbReference type="NCBI Taxonomy" id="2606717"/>
    <lineage>
        <taxon>Bacteria</taxon>
        <taxon>Pseudomonadati</taxon>
        <taxon>Pseudomonadota</taxon>
        <taxon>Alphaproteobacteria</taxon>
        <taxon>Hyphomicrobiales</taxon>
        <taxon>Aurantimonadaceae</taxon>
        <taxon>Antarcticirhabdus</taxon>
    </lineage>
</organism>
<dbReference type="Proteomes" id="UP001163223">
    <property type="component" value="Chromosome"/>
</dbReference>
<proteinExistence type="predicted"/>
<sequence>MASPNLLLDRSSDLRERIVRRNLRDVVAGKIANLIAGGLLKVGDDLPGERDLATALQVSRESVRGGIQILAAKGLVAVVHGARTRVLSETVGAEFTRAREPRLLDAYGLDDIHAARLIAERPVVGDAAARMDEATLGFLRDCLAAQRAAPTDPVRFLISDREFHLAVYDACGNAVLADFVADLYGYMIEARRLAVSEPGAIARSIEDHATILAALEAGDRAATERAFDVHIRHIFDSTRRILARATPPRAAASAS</sequence>
<name>A0ACD4NLC2_9HYPH</name>
<evidence type="ECO:0000313" key="2">
    <source>
        <dbReference type="Proteomes" id="UP001163223"/>
    </source>
</evidence>
<reference evidence="1" key="1">
    <citation type="submission" date="2022-11" db="EMBL/GenBank/DDBJ databases">
        <title>beta-Carotene-producing bacterium, Jeongeuplla avenae sp. nov., alleviates the salt stress of Arabidopsis seedlings.</title>
        <authorList>
            <person name="Jiang L."/>
            <person name="Lee J."/>
        </authorList>
    </citation>
    <scope>NUCLEOTIDE SEQUENCE</scope>
    <source>
        <strain evidence="1">DY_R2A_6</strain>
    </source>
</reference>
<protein>
    <submittedName>
        <fullName evidence="1">FCD domain-containing protein</fullName>
    </submittedName>
</protein>
<gene>
    <name evidence="1" type="ORF">OXU80_21630</name>
</gene>